<dbReference type="SUPFAM" id="SSF118116">
    <property type="entry name" value="DNA mismatch repair protein MutL"/>
    <property type="match status" value="1"/>
</dbReference>
<dbReference type="GO" id="GO:0030983">
    <property type="term" value="F:mismatched DNA binding"/>
    <property type="evidence" value="ECO:0007669"/>
    <property type="project" value="InterPro"/>
</dbReference>
<dbReference type="SUPFAM" id="SSF54211">
    <property type="entry name" value="Ribosomal protein S5 domain 2-like"/>
    <property type="match status" value="1"/>
</dbReference>
<dbReference type="GO" id="GO:0140664">
    <property type="term" value="F:ATP-dependent DNA damage sensor activity"/>
    <property type="evidence" value="ECO:0007669"/>
    <property type="project" value="InterPro"/>
</dbReference>
<dbReference type="SMART" id="SM00853">
    <property type="entry name" value="MutL_C"/>
    <property type="match status" value="1"/>
</dbReference>
<dbReference type="InterPro" id="IPR013507">
    <property type="entry name" value="DNA_mismatch_S5_2-like"/>
</dbReference>
<dbReference type="PATRIC" id="fig|1497955.3.peg.1431"/>
<dbReference type="GO" id="GO:0005524">
    <property type="term" value="F:ATP binding"/>
    <property type="evidence" value="ECO:0007669"/>
    <property type="project" value="InterPro"/>
</dbReference>
<feature type="domain" description="MutL C-terminal dimerisation" evidence="6">
    <location>
        <begin position="537"/>
        <end position="684"/>
    </location>
</feature>
<name>A0A133Y6M1_9FIRM</name>
<comment type="function">
    <text evidence="4">This protein is involved in the repair of mismatches in DNA. It is required for dam-dependent methyl-directed DNA mismatch repair. May act as a 'molecular matchmaker', a protein that promotes the formation of a stable complex between two or more DNA-binding proteins in an ATP-dependent manner without itself being part of a final effector complex.</text>
</comment>
<protein>
    <recommendedName>
        <fullName evidence="4">DNA mismatch repair protein MutL</fullName>
    </recommendedName>
</protein>
<keyword evidence="9" id="KW-1185">Reference proteome</keyword>
<dbReference type="InterPro" id="IPR014721">
    <property type="entry name" value="Ribsml_uS5_D2-typ_fold_subgr"/>
</dbReference>
<dbReference type="InterPro" id="IPR014762">
    <property type="entry name" value="DNA_mismatch_repair_CS"/>
</dbReference>
<evidence type="ECO:0000259" key="7">
    <source>
        <dbReference type="SMART" id="SM01340"/>
    </source>
</evidence>
<feature type="compositionally biased region" description="Polar residues" evidence="5">
    <location>
        <begin position="357"/>
        <end position="375"/>
    </location>
</feature>
<dbReference type="InterPro" id="IPR036890">
    <property type="entry name" value="HATPase_C_sf"/>
</dbReference>
<comment type="similarity">
    <text evidence="1 4">Belongs to the DNA mismatch repair MutL/HexB family.</text>
</comment>
<dbReference type="CDD" id="cd00782">
    <property type="entry name" value="MutL_Trans"/>
    <property type="match status" value="1"/>
</dbReference>
<organism evidence="8 9">
    <name type="scientific">Amygdalobacter nucleatus</name>
    <dbReference type="NCBI Taxonomy" id="3029274"/>
    <lineage>
        <taxon>Bacteria</taxon>
        <taxon>Bacillati</taxon>
        <taxon>Bacillota</taxon>
        <taxon>Clostridia</taxon>
        <taxon>Eubacteriales</taxon>
        <taxon>Oscillospiraceae</taxon>
        <taxon>Amygdalobacter</taxon>
    </lineage>
</organism>
<dbReference type="FunFam" id="3.30.565.10:FF:000003">
    <property type="entry name" value="DNA mismatch repair endonuclease MutL"/>
    <property type="match status" value="1"/>
</dbReference>
<dbReference type="Pfam" id="PF13589">
    <property type="entry name" value="HATPase_c_3"/>
    <property type="match status" value="1"/>
</dbReference>
<dbReference type="InterPro" id="IPR020568">
    <property type="entry name" value="Ribosomal_Su5_D2-typ_SF"/>
</dbReference>
<dbReference type="SMART" id="SM01340">
    <property type="entry name" value="DNA_mis_repair"/>
    <property type="match status" value="1"/>
</dbReference>
<evidence type="ECO:0000256" key="5">
    <source>
        <dbReference type="SAM" id="MobiDB-lite"/>
    </source>
</evidence>
<dbReference type="CDD" id="cd16926">
    <property type="entry name" value="HATPase_MutL-MLH-PMS-like"/>
    <property type="match status" value="1"/>
</dbReference>
<proteinExistence type="inferred from homology"/>
<dbReference type="InterPro" id="IPR042121">
    <property type="entry name" value="MutL_C_regsub"/>
</dbReference>
<keyword evidence="3 4" id="KW-0234">DNA repair</keyword>
<evidence type="ECO:0000259" key="6">
    <source>
        <dbReference type="SMART" id="SM00853"/>
    </source>
</evidence>
<dbReference type="Proteomes" id="UP000070080">
    <property type="component" value="Unassembled WGS sequence"/>
</dbReference>
<dbReference type="STRING" id="1497955.HMPREF1872_01464"/>
<dbReference type="PANTHER" id="PTHR10073:SF12">
    <property type="entry name" value="DNA MISMATCH REPAIR PROTEIN MLH1"/>
    <property type="match status" value="1"/>
</dbReference>
<dbReference type="InterPro" id="IPR002099">
    <property type="entry name" value="MutL/Mlh/PMS"/>
</dbReference>
<dbReference type="Gene3D" id="3.30.1540.20">
    <property type="entry name" value="MutL, C-terminal domain, dimerisation subdomain"/>
    <property type="match status" value="1"/>
</dbReference>
<evidence type="ECO:0000256" key="3">
    <source>
        <dbReference type="ARBA" id="ARBA00023204"/>
    </source>
</evidence>
<dbReference type="InterPro" id="IPR037198">
    <property type="entry name" value="MutL_C_sf"/>
</dbReference>
<dbReference type="InterPro" id="IPR042120">
    <property type="entry name" value="MutL_C_dimsub"/>
</dbReference>
<dbReference type="Pfam" id="PF08676">
    <property type="entry name" value="MutL_C"/>
    <property type="match status" value="1"/>
</dbReference>
<dbReference type="EMBL" id="LSCV01000046">
    <property type="protein sequence ID" value="KXB38745.1"/>
    <property type="molecule type" value="Genomic_DNA"/>
</dbReference>
<dbReference type="InterPro" id="IPR014790">
    <property type="entry name" value="MutL_C"/>
</dbReference>
<dbReference type="GO" id="GO:0006298">
    <property type="term" value="P:mismatch repair"/>
    <property type="evidence" value="ECO:0007669"/>
    <property type="project" value="UniProtKB-UniRule"/>
</dbReference>
<dbReference type="PROSITE" id="PS00058">
    <property type="entry name" value="DNA_MISMATCH_REPAIR_1"/>
    <property type="match status" value="1"/>
</dbReference>
<dbReference type="Gene3D" id="3.30.1370.100">
    <property type="entry name" value="MutL, C-terminal domain, regulatory subdomain"/>
    <property type="match status" value="1"/>
</dbReference>
<dbReference type="OrthoDB" id="9763467at2"/>
<evidence type="ECO:0000256" key="4">
    <source>
        <dbReference type="HAMAP-Rule" id="MF_00149"/>
    </source>
</evidence>
<evidence type="ECO:0000313" key="9">
    <source>
        <dbReference type="Proteomes" id="UP000070080"/>
    </source>
</evidence>
<dbReference type="InterPro" id="IPR020667">
    <property type="entry name" value="DNA_mismatch_repair_MutL"/>
</dbReference>
<dbReference type="HAMAP" id="MF_00149">
    <property type="entry name" value="DNA_mis_repair"/>
    <property type="match status" value="1"/>
</dbReference>
<evidence type="ECO:0000256" key="2">
    <source>
        <dbReference type="ARBA" id="ARBA00022763"/>
    </source>
</evidence>
<dbReference type="InterPro" id="IPR038973">
    <property type="entry name" value="MutL/Mlh/Pms-like"/>
</dbReference>
<dbReference type="PANTHER" id="PTHR10073">
    <property type="entry name" value="DNA MISMATCH REPAIR PROTEIN MLH, PMS, MUTL"/>
    <property type="match status" value="1"/>
</dbReference>
<reference evidence="9" key="1">
    <citation type="submission" date="2016-01" db="EMBL/GenBank/DDBJ databases">
        <authorList>
            <person name="Mitreva M."/>
            <person name="Pepin K.H."/>
            <person name="Mihindukulasuriya K.A."/>
            <person name="Fulton R."/>
            <person name="Fronick C."/>
            <person name="O'Laughlin M."/>
            <person name="Miner T."/>
            <person name="Herter B."/>
            <person name="Rosa B.A."/>
            <person name="Cordes M."/>
            <person name="Tomlinson C."/>
            <person name="Wollam A."/>
            <person name="Palsikar V.B."/>
            <person name="Mardis E.R."/>
            <person name="Wilson R.K."/>
        </authorList>
    </citation>
    <scope>NUCLEOTIDE SEQUENCE [LARGE SCALE GENOMIC DNA]</scope>
    <source>
        <strain evidence="9">KA00274</strain>
    </source>
</reference>
<keyword evidence="2 4" id="KW-0227">DNA damage</keyword>
<evidence type="ECO:0000313" key="8">
    <source>
        <dbReference type="EMBL" id="KXB38745.1"/>
    </source>
</evidence>
<dbReference type="NCBIfam" id="TIGR00585">
    <property type="entry name" value="mutl"/>
    <property type="match status" value="1"/>
</dbReference>
<dbReference type="GO" id="GO:0032300">
    <property type="term" value="C:mismatch repair complex"/>
    <property type="evidence" value="ECO:0007669"/>
    <property type="project" value="InterPro"/>
</dbReference>
<evidence type="ECO:0000256" key="1">
    <source>
        <dbReference type="ARBA" id="ARBA00006082"/>
    </source>
</evidence>
<dbReference type="Gene3D" id="3.30.565.10">
    <property type="entry name" value="Histidine kinase-like ATPase, C-terminal domain"/>
    <property type="match status" value="1"/>
</dbReference>
<feature type="domain" description="DNA mismatch repair protein S5" evidence="7">
    <location>
        <begin position="209"/>
        <end position="328"/>
    </location>
</feature>
<feature type="region of interest" description="Disordered" evidence="5">
    <location>
        <begin position="351"/>
        <end position="376"/>
    </location>
</feature>
<comment type="caution">
    <text evidence="8">The sequence shown here is derived from an EMBL/GenBank/DDBJ whole genome shotgun (WGS) entry which is preliminary data.</text>
</comment>
<accession>A0A133Y6M1</accession>
<dbReference type="GO" id="GO:0016887">
    <property type="term" value="F:ATP hydrolysis activity"/>
    <property type="evidence" value="ECO:0007669"/>
    <property type="project" value="InterPro"/>
</dbReference>
<gene>
    <name evidence="4" type="primary">mutL</name>
    <name evidence="8" type="ORF">HMPREF1872_01464</name>
</gene>
<sequence>MGHIKQLDAATIQQIAAGEVIERPASVVKELIENAIDAKATRIDIAVQNGGISEIRIQDNGIGIPQSECVLAFSNHATSKLTDINDLHTLMTMGFRGEALASIAAISRVTLISKPREQEHAYKVEFAASKLIKAETAALSDGTQLIVRDLFYNVPARFKFLKKDQGEVQAITRIVTEEALAAHNVAFTLSSNSKLLLQTPGNNDLLSAVQALFGSDVADALVPIYGDDNYNLVCKGFVARANLSRKSRRMEYFFINKRAFNSSVVTKALEAAMQPYLMTRTFPVAFLFLNLPPNLVDVNVHPRKLEVRFWNDNEVYRSVYYQVRQAMAESFEKASSELYSVNAQIANAEQVAEPMQASETPKQATSQGTKQTKATQEAEIIDKAPIKNVQAKPSLERISTFSKVEVGKRQLNLANSQAEVIIMPNYAQNLAVKTPNLGDTPVTTQIDNACIKAPQTEANKAPSSQAQLSLHEPLTNYHVTHSETNSEIDANSKLNTNLTSNYTQAKAEITLPNLASTELKRIDGNFAELNKLSTADYLGQLHGTYLLFNVPDCLLIVDQHAMHERINYELLLKVQTTPNKQANCQQLLVPYEFSLPVTEAILLKDNLTLLAENGYQLEAKSTTEFALLTVNTTDVQADFARLISEFISDLSEQTWQQTENKLAKKERLIARRACRSSIMANDYVAPERIQKLIPQLLACQNPFQCPHGRPTCLQITRLNIEKAFKRKL</sequence>
<dbReference type="Gene3D" id="3.30.230.10">
    <property type="match status" value="1"/>
</dbReference>
<dbReference type="Pfam" id="PF01119">
    <property type="entry name" value="DNA_mis_repair"/>
    <property type="match status" value="1"/>
</dbReference>
<dbReference type="AlphaFoldDB" id="A0A133Y6M1"/>
<dbReference type="SUPFAM" id="SSF55874">
    <property type="entry name" value="ATPase domain of HSP90 chaperone/DNA topoisomerase II/histidine kinase"/>
    <property type="match status" value="1"/>
</dbReference>
<dbReference type="RefSeq" id="WP_066715179.1">
    <property type="nucleotide sequence ID" value="NZ_JARFNM010000001.1"/>
</dbReference>